<dbReference type="Gene3D" id="2.170.8.10">
    <property type="entry name" value="Phosphoenolpyruvate Carboxykinase, domain 2"/>
    <property type="match status" value="1"/>
</dbReference>
<dbReference type="GO" id="GO:0004612">
    <property type="term" value="F:phosphoenolpyruvate carboxykinase (ATP) activity"/>
    <property type="evidence" value="ECO:0007669"/>
    <property type="project" value="UniProtKB-EC"/>
</dbReference>
<organism evidence="3 4">
    <name type="scientific">Klebsiella pneumoniae</name>
    <dbReference type="NCBI Taxonomy" id="573"/>
    <lineage>
        <taxon>Bacteria</taxon>
        <taxon>Pseudomonadati</taxon>
        <taxon>Pseudomonadota</taxon>
        <taxon>Gammaproteobacteria</taxon>
        <taxon>Enterobacterales</taxon>
        <taxon>Enterobacteriaceae</taxon>
        <taxon>Klebsiella/Raoultella group</taxon>
        <taxon>Klebsiella</taxon>
        <taxon>Klebsiella pneumoniae complex</taxon>
    </lineage>
</organism>
<evidence type="ECO:0000313" key="4">
    <source>
        <dbReference type="Proteomes" id="UP000251088"/>
    </source>
</evidence>
<dbReference type="SUPFAM" id="SSF53795">
    <property type="entry name" value="PEP carboxykinase-like"/>
    <property type="match status" value="1"/>
</dbReference>
<dbReference type="GO" id="GO:0006094">
    <property type="term" value="P:gluconeogenesis"/>
    <property type="evidence" value="ECO:0007669"/>
    <property type="project" value="UniProtKB-KW"/>
</dbReference>
<dbReference type="Pfam" id="PF01293">
    <property type="entry name" value="PEPCK_ATP"/>
    <property type="match status" value="1"/>
</dbReference>
<dbReference type="Gene3D" id="3.90.228.20">
    <property type="match status" value="1"/>
</dbReference>
<keyword evidence="3" id="KW-0670">Pyruvate</keyword>
<protein>
    <submittedName>
        <fullName evidence="3">Phosphoenolpyruvate carboxykinase</fullName>
        <ecNumber evidence="3">4.1.1.49</ecNumber>
    </submittedName>
</protein>
<keyword evidence="3" id="KW-0418">Kinase</keyword>
<evidence type="ECO:0000256" key="2">
    <source>
        <dbReference type="ARBA" id="ARBA00022793"/>
    </source>
</evidence>
<accession>A0A2X3H3J9</accession>
<dbReference type="InterPro" id="IPR001272">
    <property type="entry name" value="PEP_carboxykinase_ATP"/>
</dbReference>
<keyword evidence="3" id="KW-0456">Lyase</keyword>
<evidence type="ECO:0000256" key="1">
    <source>
        <dbReference type="ARBA" id="ARBA00022432"/>
    </source>
</evidence>
<reference evidence="3 4" key="1">
    <citation type="submission" date="2018-06" db="EMBL/GenBank/DDBJ databases">
        <authorList>
            <consortium name="Pathogen Informatics"/>
            <person name="Doyle S."/>
        </authorList>
    </citation>
    <scope>NUCLEOTIDE SEQUENCE [LARGE SCALE GENOMIC DNA]</scope>
    <source>
        <strain evidence="3 4">NCTC9128</strain>
    </source>
</reference>
<dbReference type="InterPro" id="IPR013035">
    <property type="entry name" value="PEP_carboxykinase_C"/>
</dbReference>
<name>A0A2X3H3J9_KLEPN</name>
<dbReference type="PANTHER" id="PTHR30031:SF0">
    <property type="entry name" value="PHOSPHOENOLPYRUVATE CARBOXYKINASE (ATP)"/>
    <property type="match status" value="1"/>
</dbReference>
<gene>
    <name evidence="3" type="primary">pckA_3</name>
    <name evidence="3" type="ORF">NCTC9128_07820</name>
</gene>
<keyword evidence="2" id="KW-0210">Decarboxylase</keyword>
<dbReference type="GO" id="GO:0005829">
    <property type="term" value="C:cytosol"/>
    <property type="evidence" value="ECO:0007669"/>
    <property type="project" value="TreeGrafter"/>
</dbReference>
<sequence>MFNFEGGCYAKTINLDPQAEPEIYGAIRRNALLENVVVRADGSVDYADGSKTENTRVSYPLSHIDNIVKPVSRAGHPSKVIFLAADAFGVLPPVSRLTTEQMQYHFLSGFTSKLAGTERGITQPTPTFSACYGAAFLLLHPTQYASVLAAKMAESGAEAWLVNTGWNGEGKRLSLRDTRSIISAILNGTTGPLREETIPVFGLAIPQSIPG</sequence>
<dbReference type="GO" id="GO:0005524">
    <property type="term" value="F:ATP binding"/>
    <property type="evidence" value="ECO:0007669"/>
    <property type="project" value="InterPro"/>
</dbReference>
<dbReference type="Proteomes" id="UP000251088">
    <property type="component" value="Unassembled WGS sequence"/>
</dbReference>
<dbReference type="PANTHER" id="PTHR30031">
    <property type="entry name" value="PHOSPHOENOLPYRUVATE CARBOXYKINASE ATP"/>
    <property type="match status" value="1"/>
</dbReference>
<dbReference type="EMBL" id="UAWN01000018">
    <property type="protein sequence ID" value="SQC42390.1"/>
    <property type="molecule type" value="Genomic_DNA"/>
</dbReference>
<dbReference type="GO" id="GO:0016301">
    <property type="term" value="F:kinase activity"/>
    <property type="evidence" value="ECO:0007669"/>
    <property type="project" value="UniProtKB-KW"/>
</dbReference>
<proteinExistence type="predicted"/>
<dbReference type="EC" id="4.1.1.49" evidence="3"/>
<keyword evidence="1" id="KW-0312">Gluconeogenesis</keyword>
<dbReference type="AlphaFoldDB" id="A0A2X3H3J9"/>
<evidence type="ECO:0000313" key="3">
    <source>
        <dbReference type="EMBL" id="SQC42390.1"/>
    </source>
</evidence>
<keyword evidence="3" id="KW-0808">Transferase</keyword>